<reference evidence="11" key="1">
    <citation type="submission" date="2025-08" db="UniProtKB">
        <authorList>
            <consortium name="RefSeq"/>
        </authorList>
    </citation>
    <scope>IDENTIFICATION</scope>
    <source>
        <tissue evidence="11">Muscle</tissue>
    </source>
</reference>
<evidence type="ECO:0000256" key="2">
    <source>
        <dbReference type="ARBA" id="ARBA00022692"/>
    </source>
</evidence>
<evidence type="ECO:0000256" key="1">
    <source>
        <dbReference type="ARBA" id="ARBA00004167"/>
    </source>
</evidence>
<dbReference type="RefSeq" id="XP_042586795.1">
    <property type="nucleotide sequence ID" value="XM_042730861.1"/>
</dbReference>
<dbReference type="InterPro" id="IPR003599">
    <property type="entry name" value="Ig_sub"/>
</dbReference>
<dbReference type="InterPro" id="IPR007110">
    <property type="entry name" value="Ig-like_dom"/>
</dbReference>
<dbReference type="PANTHER" id="PTHR21462:SF2">
    <property type="entry name" value="CELL SURFACE GLYCOPROTEIN CD200 RECEPTOR 2"/>
    <property type="match status" value="1"/>
</dbReference>
<feature type="region of interest" description="Disordered" evidence="7">
    <location>
        <begin position="322"/>
        <end position="356"/>
    </location>
</feature>
<feature type="signal peptide" evidence="9">
    <location>
        <begin position="1"/>
        <end position="24"/>
    </location>
</feature>
<evidence type="ECO:0000256" key="5">
    <source>
        <dbReference type="ARBA" id="ARBA00023157"/>
    </source>
</evidence>
<evidence type="ECO:0000256" key="4">
    <source>
        <dbReference type="ARBA" id="ARBA00023136"/>
    </source>
</evidence>
<feature type="compositionally biased region" description="Low complexity" evidence="7">
    <location>
        <begin position="325"/>
        <end position="340"/>
    </location>
</feature>
<accession>A0A9R0A6G9</accession>
<feature type="chain" id="PRO_5040328518" evidence="9">
    <location>
        <begin position="25"/>
        <end position="356"/>
    </location>
</feature>
<comment type="subcellular location">
    <subcellularLocation>
        <location evidence="1">Membrane</location>
        <topology evidence="1">Single-pass membrane protein</topology>
    </subcellularLocation>
</comment>
<dbReference type="GO" id="GO:0150077">
    <property type="term" value="P:regulation of neuroinflammatory response"/>
    <property type="evidence" value="ECO:0007669"/>
    <property type="project" value="InterPro"/>
</dbReference>
<sequence length="356" mass="39994">MANSWTLTVIVLLSIFMARSQTRGDQDPASQQNKDSAIKQLTDFKEQNFIPGSDVILQCGNATVIRWNELIYIVWNISLEGRKCWLGLSPKLDDTCKDRKRLLNTSDGVSLVIPKISTRDEGFYSCDVSYKAGSYAVNVSVSVTQLFTKQSENNQRIAVCQANYTQKTAPTLHWEPALNFSSSNSSVKKHGRFFTMENQVYLPDNVNISELICVATYSSESGSVQHKSTLHLKISHSGTQETSSFPVKIIAISVGSTCIFFFVVSLAVVYILRRKLYNLSALKMLCCKSKISTPSEDKPPQHTSVCMNPLMLKRWNPMQATYRESTPSTTPQLSSSTPETHALFMMKQDTRRERRA</sequence>
<keyword evidence="9" id="KW-0732">Signal</keyword>
<dbReference type="KEGG" id="ccar:109096246"/>
<evidence type="ECO:0000256" key="7">
    <source>
        <dbReference type="SAM" id="MobiDB-lite"/>
    </source>
</evidence>
<feature type="transmembrane region" description="Helical" evidence="8">
    <location>
        <begin position="249"/>
        <end position="272"/>
    </location>
</feature>
<dbReference type="SMART" id="SM00409">
    <property type="entry name" value="IG"/>
    <property type="match status" value="1"/>
</dbReference>
<keyword evidence="5" id="KW-1015">Disulfide bond</keyword>
<keyword evidence="2 8" id="KW-0812">Transmembrane</keyword>
<dbReference type="OrthoDB" id="8915654at2759"/>
<dbReference type="AlphaFoldDB" id="A0A9R0A6G9"/>
<evidence type="ECO:0000256" key="6">
    <source>
        <dbReference type="ARBA" id="ARBA00023180"/>
    </source>
</evidence>
<dbReference type="GeneID" id="109096246"/>
<protein>
    <submittedName>
        <fullName evidence="11">Uncharacterized protein si:ch211-214p13.9 isoform X1</fullName>
    </submittedName>
</protein>
<evidence type="ECO:0000259" key="10">
    <source>
        <dbReference type="PROSITE" id="PS50835"/>
    </source>
</evidence>
<organism evidence="11">
    <name type="scientific">Cyprinus carpio</name>
    <name type="common">Common carp</name>
    <dbReference type="NCBI Taxonomy" id="7962"/>
    <lineage>
        <taxon>Eukaryota</taxon>
        <taxon>Metazoa</taxon>
        <taxon>Chordata</taxon>
        <taxon>Craniata</taxon>
        <taxon>Vertebrata</taxon>
        <taxon>Euteleostomi</taxon>
        <taxon>Actinopterygii</taxon>
        <taxon>Neopterygii</taxon>
        <taxon>Teleostei</taxon>
        <taxon>Ostariophysi</taxon>
        <taxon>Cypriniformes</taxon>
        <taxon>Cyprinidae</taxon>
        <taxon>Cyprininae</taxon>
        <taxon>Cyprinus</taxon>
    </lineage>
</organism>
<evidence type="ECO:0000256" key="3">
    <source>
        <dbReference type="ARBA" id="ARBA00022989"/>
    </source>
</evidence>
<dbReference type="GO" id="GO:0009986">
    <property type="term" value="C:cell surface"/>
    <property type="evidence" value="ECO:0007669"/>
    <property type="project" value="UniProtKB-ARBA"/>
</dbReference>
<dbReference type="InterPro" id="IPR040012">
    <property type="entry name" value="CD200R"/>
</dbReference>
<dbReference type="GO" id="GO:0038023">
    <property type="term" value="F:signaling receptor activity"/>
    <property type="evidence" value="ECO:0007669"/>
    <property type="project" value="InterPro"/>
</dbReference>
<keyword evidence="6" id="KW-0325">Glycoprotein</keyword>
<dbReference type="PANTHER" id="PTHR21462">
    <property type="entry name" value="CELL SURFACE GLYCOPROTEIN OX2 RECEPTOR PRECURSOR"/>
    <property type="match status" value="1"/>
</dbReference>
<keyword evidence="3 8" id="KW-1133">Transmembrane helix</keyword>
<dbReference type="Proteomes" id="UP001155660">
    <property type="component" value="Chromosome B9"/>
</dbReference>
<evidence type="ECO:0000256" key="8">
    <source>
        <dbReference type="SAM" id="Phobius"/>
    </source>
</evidence>
<gene>
    <name evidence="11" type="primary">si:ch211-214p13.9</name>
</gene>
<proteinExistence type="predicted"/>
<keyword evidence="4 8" id="KW-0472">Membrane</keyword>
<evidence type="ECO:0000313" key="11">
    <source>
        <dbReference type="RefSeq" id="XP_042586795.1"/>
    </source>
</evidence>
<name>A0A9R0A6G9_CYPCA</name>
<evidence type="ECO:0000256" key="9">
    <source>
        <dbReference type="SAM" id="SignalP"/>
    </source>
</evidence>
<dbReference type="GO" id="GO:0016020">
    <property type="term" value="C:membrane"/>
    <property type="evidence" value="ECO:0007669"/>
    <property type="project" value="UniProtKB-SubCell"/>
</dbReference>
<feature type="domain" description="Ig-like" evidence="10">
    <location>
        <begin position="28"/>
        <end position="142"/>
    </location>
</feature>
<dbReference type="PROSITE" id="PS50835">
    <property type="entry name" value="IG_LIKE"/>
    <property type="match status" value="1"/>
</dbReference>